<name>A0A4S8LSC4_DENBC</name>
<evidence type="ECO:0000313" key="3">
    <source>
        <dbReference type="Proteomes" id="UP000297245"/>
    </source>
</evidence>
<organism evidence="2 3">
    <name type="scientific">Dendrothele bispora (strain CBS 962.96)</name>
    <dbReference type="NCBI Taxonomy" id="1314807"/>
    <lineage>
        <taxon>Eukaryota</taxon>
        <taxon>Fungi</taxon>
        <taxon>Dikarya</taxon>
        <taxon>Basidiomycota</taxon>
        <taxon>Agaricomycotina</taxon>
        <taxon>Agaricomycetes</taxon>
        <taxon>Agaricomycetidae</taxon>
        <taxon>Agaricales</taxon>
        <taxon>Agaricales incertae sedis</taxon>
        <taxon>Dendrothele</taxon>
    </lineage>
</organism>
<keyword evidence="3" id="KW-1185">Reference proteome</keyword>
<dbReference type="Gene3D" id="1.20.1280.50">
    <property type="match status" value="1"/>
</dbReference>
<accession>A0A4S8LSC4</accession>
<dbReference type="OrthoDB" id="3266451at2759"/>
<feature type="non-terminal residue" evidence="2">
    <location>
        <position position="134"/>
    </location>
</feature>
<evidence type="ECO:0000259" key="1">
    <source>
        <dbReference type="Pfam" id="PF12937"/>
    </source>
</evidence>
<evidence type="ECO:0000313" key="2">
    <source>
        <dbReference type="EMBL" id="THU92377.1"/>
    </source>
</evidence>
<protein>
    <recommendedName>
        <fullName evidence="1">F-box domain-containing protein</fullName>
    </recommendedName>
</protein>
<dbReference type="InterPro" id="IPR001810">
    <property type="entry name" value="F-box_dom"/>
</dbReference>
<reference evidence="2 3" key="1">
    <citation type="journal article" date="2019" name="Nat. Ecol. Evol.">
        <title>Megaphylogeny resolves global patterns of mushroom evolution.</title>
        <authorList>
            <person name="Varga T."/>
            <person name="Krizsan K."/>
            <person name="Foldi C."/>
            <person name="Dima B."/>
            <person name="Sanchez-Garcia M."/>
            <person name="Sanchez-Ramirez S."/>
            <person name="Szollosi G.J."/>
            <person name="Szarkandi J.G."/>
            <person name="Papp V."/>
            <person name="Albert L."/>
            <person name="Andreopoulos W."/>
            <person name="Angelini C."/>
            <person name="Antonin V."/>
            <person name="Barry K.W."/>
            <person name="Bougher N.L."/>
            <person name="Buchanan P."/>
            <person name="Buyck B."/>
            <person name="Bense V."/>
            <person name="Catcheside P."/>
            <person name="Chovatia M."/>
            <person name="Cooper J."/>
            <person name="Damon W."/>
            <person name="Desjardin D."/>
            <person name="Finy P."/>
            <person name="Geml J."/>
            <person name="Haridas S."/>
            <person name="Hughes K."/>
            <person name="Justo A."/>
            <person name="Karasinski D."/>
            <person name="Kautmanova I."/>
            <person name="Kiss B."/>
            <person name="Kocsube S."/>
            <person name="Kotiranta H."/>
            <person name="LaButti K.M."/>
            <person name="Lechner B.E."/>
            <person name="Liimatainen K."/>
            <person name="Lipzen A."/>
            <person name="Lukacs Z."/>
            <person name="Mihaltcheva S."/>
            <person name="Morgado L.N."/>
            <person name="Niskanen T."/>
            <person name="Noordeloos M.E."/>
            <person name="Ohm R.A."/>
            <person name="Ortiz-Santana B."/>
            <person name="Ovrebo C."/>
            <person name="Racz N."/>
            <person name="Riley R."/>
            <person name="Savchenko A."/>
            <person name="Shiryaev A."/>
            <person name="Soop K."/>
            <person name="Spirin V."/>
            <person name="Szebenyi C."/>
            <person name="Tomsovsky M."/>
            <person name="Tulloss R.E."/>
            <person name="Uehling J."/>
            <person name="Grigoriev I.V."/>
            <person name="Vagvolgyi C."/>
            <person name="Papp T."/>
            <person name="Martin F.M."/>
            <person name="Miettinen O."/>
            <person name="Hibbett D.S."/>
            <person name="Nagy L.G."/>
        </authorList>
    </citation>
    <scope>NUCLEOTIDE SEQUENCE [LARGE SCALE GENOMIC DNA]</scope>
    <source>
        <strain evidence="2 3">CBS 962.96</strain>
    </source>
</reference>
<dbReference type="EMBL" id="ML179281">
    <property type="protein sequence ID" value="THU92377.1"/>
    <property type="molecule type" value="Genomic_DNA"/>
</dbReference>
<gene>
    <name evidence="2" type="ORF">K435DRAFT_613542</name>
</gene>
<dbReference type="AlphaFoldDB" id="A0A4S8LSC4"/>
<feature type="domain" description="F-box" evidence="1">
    <location>
        <begin position="35"/>
        <end position="95"/>
    </location>
</feature>
<sequence length="134" mass="15560">DTEIARLEMAISSLKHKRANLKRYLANYSSLLSPIRHLPPEILTLVFLFLCREPINEFDNSNLNIVLPAFNLSRVCATWRQVALNTPAIWSNVLFDLKKRFCFQKKIKLTSSFIRLWLERSSQVPLNLTLSTDL</sequence>
<proteinExistence type="predicted"/>
<feature type="non-terminal residue" evidence="2">
    <location>
        <position position="1"/>
    </location>
</feature>
<dbReference type="Pfam" id="PF12937">
    <property type="entry name" value="F-box-like"/>
    <property type="match status" value="1"/>
</dbReference>
<dbReference type="Proteomes" id="UP000297245">
    <property type="component" value="Unassembled WGS sequence"/>
</dbReference>